<accession>A0A382UYN5</accession>
<evidence type="ECO:0000256" key="1">
    <source>
        <dbReference type="SAM" id="Phobius"/>
    </source>
</evidence>
<keyword evidence="1" id="KW-0812">Transmembrane</keyword>
<reference evidence="2" key="1">
    <citation type="submission" date="2018-05" db="EMBL/GenBank/DDBJ databases">
        <authorList>
            <person name="Lanie J.A."/>
            <person name="Ng W.-L."/>
            <person name="Kazmierczak K.M."/>
            <person name="Andrzejewski T.M."/>
            <person name="Davidsen T.M."/>
            <person name="Wayne K.J."/>
            <person name="Tettelin H."/>
            <person name="Glass J.I."/>
            <person name="Rusch D."/>
            <person name="Podicherti R."/>
            <person name="Tsui H.-C.T."/>
            <person name="Winkler M.E."/>
        </authorList>
    </citation>
    <scope>NUCLEOTIDE SEQUENCE</scope>
</reference>
<keyword evidence="1" id="KW-0472">Membrane</keyword>
<sequence>AFVWSSFIFTLSSFFILYSVIKLQLIKEQKKFDTKFKNLSSEKVELAKKQETYRELLPNTSVSKI</sequence>
<gene>
    <name evidence="2" type="ORF">METZ01_LOCUS392198</name>
</gene>
<name>A0A382UYN5_9ZZZZ</name>
<protein>
    <submittedName>
        <fullName evidence="2">Uncharacterized protein</fullName>
    </submittedName>
</protein>
<dbReference type="EMBL" id="UINC01147808">
    <property type="protein sequence ID" value="SVD39344.1"/>
    <property type="molecule type" value="Genomic_DNA"/>
</dbReference>
<keyword evidence="1" id="KW-1133">Transmembrane helix</keyword>
<feature type="transmembrane region" description="Helical" evidence="1">
    <location>
        <begin position="6"/>
        <end position="25"/>
    </location>
</feature>
<dbReference type="AlphaFoldDB" id="A0A382UYN5"/>
<feature type="non-terminal residue" evidence="2">
    <location>
        <position position="1"/>
    </location>
</feature>
<proteinExistence type="predicted"/>
<evidence type="ECO:0000313" key="2">
    <source>
        <dbReference type="EMBL" id="SVD39344.1"/>
    </source>
</evidence>
<organism evidence="2">
    <name type="scientific">marine metagenome</name>
    <dbReference type="NCBI Taxonomy" id="408172"/>
    <lineage>
        <taxon>unclassified sequences</taxon>
        <taxon>metagenomes</taxon>
        <taxon>ecological metagenomes</taxon>
    </lineage>
</organism>